<evidence type="ECO:0000313" key="2">
    <source>
        <dbReference type="EMBL" id="MBC8567247.1"/>
    </source>
</evidence>
<feature type="domain" description="Serine aminopeptidase S33" evidence="1">
    <location>
        <begin position="24"/>
        <end position="264"/>
    </location>
</feature>
<dbReference type="RefSeq" id="WP_187524737.1">
    <property type="nucleotide sequence ID" value="NZ_JACRTA010000001.1"/>
</dbReference>
<comment type="caution">
    <text evidence="2">The sequence shown here is derived from an EMBL/GenBank/DDBJ whole genome shotgun (WGS) entry which is preliminary data.</text>
</comment>
<name>A0A926E4J6_9FIRM</name>
<keyword evidence="3" id="KW-1185">Reference proteome</keyword>
<organism evidence="2 3">
    <name type="scientific">Lentihominibacter hominis</name>
    <dbReference type="NCBI Taxonomy" id="2763645"/>
    <lineage>
        <taxon>Bacteria</taxon>
        <taxon>Bacillati</taxon>
        <taxon>Bacillota</taxon>
        <taxon>Clostridia</taxon>
        <taxon>Peptostreptococcales</taxon>
        <taxon>Anaerovoracaceae</taxon>
        <taxon>Lentihominibacter</taxon>
    </lineage>
</organism>
<dbReference type="AlphaFoldDB" id="A0A926E4J6"/>
<accession>A0A926E4J6</accession>
<dbReference type="PRINTS" id="PR00111">
    <property type="entry name" value="ABHYDROLASE"/>
</dbReference>
<dbReference type="Pfam" id="PF12146">
    <property type="entry name" value="Hydrolase_4"/>
    <property type="match status" value="1"/>
</dbReference>
<dbReference type="InterPro" id="IPR029058">
    <property type="entry name" value="AB_hydrolase_fold"/>
</dbReference>
<protein>
    <submittedName>
        <fullName evidence="2">Lysophospholipase</fullName>
    </submittedName>
</protein>
<dbReference type="InterPro" id="IPR051044">
    <property type="entry name" value="MAG_DAG_Lipase"/>
</dbReference>
<dbReference type="EMBL" id="JACRTA010000001">
    <property type="protein sequence ID" value="MBC8567247.1"/>
    <property type="molecule type" value="Genomic_DNA"/>
</dbReference>
<dbReference type="Proteomes" id="UP000610862">
    <property type="component" value="Unassembled WGS sequence"/>
</dbReference>
<dbReference type="SUPFAM" id="SSF53474">
    <property type="entry name" value="alpha/beta-Hydrolases"/>
    <property type="match status" value="1"/>
</dbReference>
<dbReference type="PANTHER" id="PTHR11614">
    <property type="entry name" value="PHOSPHOLIPASE-RELATED"/>
    <property type="match status" value="1"/>
</dbReference>
<sequence length="285" mass="31629">MYDKFILRELSEGKIQGYRWHIDDPGKVICIVHGIGEYGGRFDRVAEAFRKKNMAVCALDLRGHGESAGKRGHCAPRKCILDDISALIKYTEERYFGKQIVLYGHSMGGNIVLDYRARGDLNDHISAYIISAPWVRLVRPVPAILYRAVKLLSKITPSFTIGSEINENDLGNPKMVRPFKENPLVHNRISALCAVEGFDIGISLENGTCEDNGRSGGIPTLLMHGSADKICDVEGSRQIARGLKAQGDDVTYIEWKGLFHEIHNGNDSSTGDEVIEKMTGWIVSL</sequence>
<dbReference type="Gene3D" id="3.40.50.1820">
    <property type="entry name" value="alpha/beta hydrolase"/>
    <property type="match status" value="1"/>
</dbReference>
<dbReference type="InterPro" id="IPR000073">
    <property type="entry name" value="AB_hydrolase_1"/>
</dbReference>
<evidence type="ECO:0000259" key="1">
    <source>
        <dbReference type="Pfam" id="PF12146"/>
    </source>
</evidence>
<gene>
    <name evidence="2" type="ORF">H8692_00525</name>
</gene>
<evidence type="ECO:0000313" key="3">
    <source>
        <dbReference type="Proteomes" id="UP000610862"/>
    </source>
</evidence>
<reference evidence="2" key="1">
    <citation type="submission" date="2020-08" db="EMBL/GenBank/DDBJ databases">
        <title>Genome public.</title>
        <authorList>
            <person name="Liu C."/>
            <person name="Sun Q."/>
        </authorList>
    </citation>
    <scope>NUCLEOTIDE SEQUENCE</scope>
    <source>
        <strain evidence="2">NSJ-24</strain>
    </source>
</reference>
<proteinExistence type="predicted"/>
<dbReference type="InterPro" id="IPR022742">
    <property type="entry name" value="Hydrolase_4"/>
</dbReference>